<dbReference type="AlphaFoldDB" id="A0A6C0CWU3"/>
<evidence type="ECO:0008006" key="2">
    <source>
        <dbReference type="Google" id="ProtNLM"/>
    </source>
</evidence>
<organism evidence="1">
    <name type="scientific">viral metagenome</name>
    <dbReference type="NCBI Taxonomy" id="1070528"/>
    <lineage>
        <taxon>unclassified sequences</taxon>
        <taxon>metagenomes</taxon>
        <taxon>organismal metagenomes</taxon>
    </lineage>
</organism>
<protein>
    <recommendedName>
        <fullName evidence="2">C2H2-type domain-containing protein</fullName>
    </recommendedName>
</protein>
<reference evidence="1" key="1">
    <citation type="journal article" date="2020" name="Nature">
        <title>Giant virus diversity and host interactions through global metagenomics.</title>
        <authorList>
            <person name="Schulz F."/>
            <person name="Roux S."/>
            <person name="Paez-Espino D."/>
            <person name="Jungbluth S."/>
            <person name="Walsh D.A."/>
            <person name="Denef V.J."/>
            <person name="McMahon K.D."/>
            <person name="Konstantinidis K.T."/>
            <person name="Eloe-Fadrosh E.A."/>
            <person name="Kyrpides N.C."/>
            <person name="Woyke T."/>
        </authorList>
    </citation>
    <scope>NUCLEOTIDE SEQUENCE</scope>
    <source>
        <strain evidence="1">GVMAG-M-3300023109-53</strain>
    </source>
</reference>
<evidence type="ECO:0000313" key="1">
    <source>
        <dbReference type="EMBL" id="QHT08978.1"/>
    </source>
</evidence>
<dbReference type="EMBL" id="MN739504">
    <property type="protein sequence ID" value="QHT08978.1"/>
    <property type="molecule type" value="Genomic_DNA"/>
</dbReference>
<sequence>MIIFRAKKRANFGQPCFCKKCDYKCFNNYDWDRHLVTRKHHNGNEMVTNDNFSGKKGANFGQNNMPREFKCECGK</sequence>
<proteinExistence type="predicted"/>
<accession>A0A6C0CWU3</accession>
<name>A0A6C0CWU3_9ZZZZ</name>